<feature type="region of interest" description="Disordered" evidence="2">
    <location>
        <begin position="195"/>
        <end position="239"/>
    </location>
</feature>
<feature type="region of interest" description="Disordered" evidence="2">
    <location>
        <begin position="101"/>
        <end position="133"/>
    </location>
</feature>
<feature type="compositionally biased region" description="Basic and acidic residues" evidence="2">
    <location>
        <begin position="210"/>
        <end position="229"/>
    </location>
</feature>
<name>A0ABS8B3K5_9ACTN</name>
<accession>A0ABS8B3K5</accession>
<protein>
    <recommendedName>
        <fullName evidence="5">Glutamate--cysteine ligase</fullName>
    </recommendedName>
</protein>
<dbReference type="InterPro" id="IPR050141">
    <property type="entry name" value="GCL_type2/YbdK_subfam"/>
</dbReference>
<keyword evidence="4" id="KW-1185">Reference proteome</keyword>
<dbReference type="Proteomes" id="UP001199054">
    <property type="component" value="Unassembled WGS sequence"/>
</dbReference>
<gene>
    <name evidence="3" type="ORF">LG632_07285</name>
</gene>
<dbReference type="RefSeq" id="WP_226726007.1">
    <property type="nucleotide sequence ID" value="NZ_JAJAUY010000018.1"/>
</dbReference>
<dbReference type="InterPro" id="IPR006336">
    <property type="entry name" value="GCS2"/>
</dbReference>
<proteinExistence type="predicted"/>
<evidence type="ECO:0000313" key="4">
    <source>
        <dbReference type="Proteomes" id="UP001199054"/>
    </source>
</evidence>
<evidence type="ECO:0008006" key="5">
    <source>
        <dbReference type="Google" id="ProtNLM"/>
    </source>
</evidence>
<comment type="catalytic activity">
    <reaction evidence="1">
        <text>L-cysteine + L-glutamate + ATP = gamma-L-glutamyl-L-cysteine + ADP + phosphate + H(+)</text>
        <dbReference type="Rhea" id="RHEA:13285"/>
        <dbReference type="ChEBI" id="CHEBI:15378"/>
        <dbReference type="ChEBI" id="CHEBI:29985"/>
        <dbReference type="ChEBI" id="CHEBI:30616"/>
        <dbReference type="ChEBI" id="CHEBI:35235"/>
        <dbReference type="ChEBI" id="CHEBI:43474"/>
        <dbReference type="ChEBI" id="CHEBI:58173"/>
        <dbReference type="ChEBI" id="CHEBI:456216"/>
        <dbReference type="EC" id="6.3.2.2"/>
    </reaction>
</comment>
<evidence type="ECO:0000313" key="3">
    <source>
        <dbReference type="EMBL" id="MCB5179190.1"/>
    </source>
</evidence>
<feature type="compositionally biased region" description="Pro residues" evidence="2">
    <location>
        <begin position="109"/>
        <end position="128"/>
    </location>
</feature>
<dbReference type="InterPro" id="IPR014746">
    <property type="entry name" value="Gln_synth/guanido_kin_cat_dom"/>
</dbReference>
<evidence type="ECO:0000256" key="2">
    <source>
        <dbReference type="SAM" id="MobiDB-lite"/>
    </source>
</evidence>
<dbReference type="PANTHER" id="PTHR36510">
    <property type="entry name" value="GLUTAMATE--CYSTEINE LIGASE 2-RELATED"/>
    <property type="match status" value="1"/>
</dbReference>
<dbReference type="EMBL" id="JAJAUY010000018">
    <property type="protein sequence ID" value="MCB5179190.1"/>
    <property type="molecule type" value="Genomic_DNA"/>
</dbReference>
<evidence type="ECO:0000256" key="1">
    <source>
        <dbReference type="ARBA" id="ARBA00048819"/>
    </source>
</evidence>
<reference evidence="3 4" key="1">
    <citation type="submission" date="2021-10" db="EMBL/GenBank/DDBJ databases">
        <title>Streptomyces sp. strain SMC 277, a novel streptomycete isolated from soil.</title>
        <authorList>
            <person name="Chanama M."/>
        </authorList>
    </citation>
    <scope>NUCLEOTIDE SEQUENCE [LARGE SCALE GENOMIC DNA]</scope>
    <source>
        <strain evidence="3 4">SMC 277</strain>
    </source>
</reference>
<dbReference type="Pfam" id="PF04107">
    <property type="entry name" value="GCS2"/>
    <property type="match status" value="1"/>
</dbReference>
<comment type="caution">
    <text evidence="3">The sequence shown here is derived from an EMBL/GenBank/DDBJ whole genome shotgun (WGS) entry which is preliminary data.</text>
</comment>
<dbReference type="Gene3D" id="3.30.590.20">
    <property type="match status" value="1"/>
</dbReference>
<sequence length="389" mass="40798">MTRVRRLAMGVDEEYLLLDARSRDLADRGPALVAATRPELGAQVRTRRWPAQLGVRTEPMVDSADLRAELDWLRTTVAAAARDAGCRCVAAGTPLLGGVPAARSAGPPASVPPQGAVPPRPGEAPPHGGPRDRADGPVCCCGIHIGPLDAEQAAELAAHLRPWLPVFVTLAANSPFAYGRDTGCASWRSARFGRRPAAARSNRAGPGGPDRPDPARAPHVRAPERRDGRSPCLRPSGRRPTLEVLVPDANADLDTVVLLAVLLRGLATALLPAVADRRPAPVVPEAWLRQSYAHASRHGLRGPGLDPLSGTEAAPRLLLERMVELAAPGIAAAGDVELVEGLLRRVRRLGGGAARQRAVHERWGGLEAVVDALALATSGADPGLLTPVG</sequence>
<organism evidence="3 4">
    <name type="scientific">Streptomyces antimicrobicus</name>
    <dbReference type="NCBI Taxonomy" id="2883108"/>
    <lineage>
        <taxon>Bacteria</taxon>
        <taxon>Bacillati</taxon>
        <taxon>Actinomycetota</taxon>
        <taxon>Actinomycetes</taxon>
        <taxon>Kitasatosporales</taxon>
        <taxon>Streptomycetaceae</taxon>
        <taxon>Streptomyces</taxon>
    </lineage>
</organism>
<dbReference type="SUPFAM" id="SSF55931">
    <property type="entry name" value="Glutamine synthetase/guanido kinase"/>
    <property type="match status" value="1"/>
</dbReference>
<dbReference type="PANTHER" id="PTHR36510:SF1">
    <property type="entry name" value="GLUTAMATE--CYSTEINE LIGASE 2-RELATED"/>
    <property type="match status" value="1"/>
</dbReference>